<evidence type="ECO:0000259" key="7">
    <source>
        <dbReference type="Pfam" id="PF25975"/>
    </source>
</evidence>
<keyword evidence="9" id="KW-1185">Reference proteome</keyword>
<dbReference type="Pfam" id="PF25876">
    <property type="entry name" value="HH_MFP_RND"/>
    <property type="match status" value="1"/>
</dbReference>
<dbReference type="InterPro" id="IPR058625">
    <property type="entry name" value="MdtA-like_BSH"/>
</dbReference>
<evidence type="ECO:0000256" key="2">
    <source>
        <dbReference type="SAM" id="Coils"/>
    </source>
</evidence>
<dbReference type="AlphaFoldDB" id="A0A553JSV5"/>
<feature type="coiled-coil region" evidence="2">
    <location>
        <begin position="134"/>
        <end position="161"/>
    </location>
</feature>
<proteinExistence type="inferred from homology"/>
<comment type="caution">
    <text evidence="8">The sequence shown here is derived from an EMBL/GenBank/DDBJ whole genome shotgun (WGS) entry which is preliminary data.</text>
</comment>
<dbReference type="GO" id="GO:1990281">
    <property type="term" value="C:efflux pump complex"/>
    <property type="evidence" value="ECO:0007669"/>
    <property type="project" value="TreeGrafter"/>
</dbReference>
<dbReference type="PANTHER" id="PTHR30469">
    <property type="entry name" value="MULTIDRUG RESISTANCE PROTEIN MDTA"/>
    <property type="match status" value="1"/>
</dbReference>
<dbReference type="Gene3D" id="2.40.420.20">
    <property type="match status" value="1"/>
</dbReference>
<evidence type="ECO:0000259" key="4">
    <source>
        <dbReference type="Pfam" id="PF25876"/>
    </source>
</evidence>
<name>A0A553JSV5_SHEHA</name>
<feature type="domain" description="Multidrug resistance protein MdtA-like alpha-helical hairpin" evidence="4">
    <location>
        <begin position="96"/>
        <end position="165"/>
    </location>
</feature>
<feature type="domain" description="CzcB-like C-terminal circularly permuted SH3-like" evidence="7">
    <location>
        <begin position="280"/>
        <end position="333"/>
    </location>
</feature>
<accession>A0A553JSV5</accession>
<feature type="domain" description="CusB-like beta-barrel" evidence="6">
    <location>
        <begin position="205"/>
        <end position="274"/>
    </location>
</feature>
<evidence type="ECO:0000259" key="6">
    <source>
        <dbReference type="Pfam" id="PF25954"/>
    </source>
</evidence>
<dbReference type="Pfam" id="PF25917">
    <property type="entry name" value="BSH_RND"/>
    <property type="match status" value="1"/>
</dbReference>
<dbReference type="RefSeq" id="WP_143563574.1">
    <property type="nucleotide sequence ID" value="NZ_BMPL01000009.1"/>
</dbReference>
<evidence type="ECO:0000256" key="3">
    <source>
        <dbReference type="SAM" id="SignalP"/>
    </source>
</evidence>
<dbReference type="InterPro" id="IPR058649">
    <property type="entry name" value="CzcB_C"/>
</dbReference>
<feature type="domain" description="Multidrug resistance protein MdtA-like barrel-sandwich hybrid" evidence="5">
    <location>
        <begin position="56"/>
        <end position="191"/>
    </location>
</feature>
<dbReference type="OrthoDB" id="5730196at2"/>
<dbReference type="NCBIfam" id="TIGR01730">
    <property type="entry name" value="RND_mfp"/>
    <property type="match status" value="1"/>
</dbReference>
<dbReference type="Pfam" id="PF25975">
    <property type="entry name" value="CzcB_C"/>
    <property type="match status" value="1"/>
</dbReference>
<keyword evidence="3" id="KW-0732">Signal</keyword>
<comment type="similarity">
    <text evidence="1">Belongs to the membrane fusion protein (MFP) (TC 8.A.1) family.</text>
</comment>
<gene>
    <name evidence="8" type="ORF">FN961_05485</name>
</gene>
<dbReference type="InterPro" id="IPR058792">
    <property type="entry name" value="Beta-barrel_RND_2"/>
</dbReference>
<dbReference type="SUPFAM" id="SSF111369">
    <property type="entry name" value="HlyD-like secretion proteins"/>
    <property type="match status" value="1"/>
</dbReference>
<evidence type="ECO:0000313" key="8">
    <source>
        <dbReference type="EMBL" id="TRY15537.1"/>
    </source>
</evidence>
<keyword evidence="2" id="KW-0175">Coiled coil</keyword>
<feature type="signal peptide" evidence="3">
    <location>
        <begin position="1"/>
        <end position="26"/>
    </location>
</feature>
<dbReference type="Gene3D" id="2.40.50.100">
    <property type="match status" value="1"/>
</dbReference>
<protein>
    <submittedName>
        <fullName evidence="8">Efflux RND transporter periplasmic adaptor subunit</fullName>
    </submittedName>
</protein>
<dbReference type="Gene3D" id="1.10.287.470">
    <property type="entry name" value="Helix hairpin bin"/>
    <property type="match status" value="1"/>
</dbReference>
<evidence type="ECO:0000259" key="5">
    <source>
        <dbReference type="Pfam" id="PF25917"/>
    </source>
</evidence>
<dbReference type="Pfam" id="PF25954">
    <property type="entry name" value="Beta-barrel_RND_2"/>
    <property type="match status" value="1"/>
</dbReference>
<reference evidence="9" key="1">
    <citation type="submission" date="2019-07" db="EMBL/GenBank/DDBJ databases">
        <title>Shewanella sp. YLB-08 draft genomic sequence.</title>
        <authorList>
            <person name="Yu L."/>
        </authorList>
    </citation>
    <scope>NUCLEOTIDE SEQUENCE [LARGE SCALE GENOMIC DNA]</scope>
    <source>
        <strain evidence="9">JCM 20706</strain>
    </source>
</reference>
<dbReference type="InterPro" id="IPR006143">
    <property type="entry name" value="RND_pump_MFP"/>
</dbReference>
<evidence type="ECO:0000256" key="1">
    <source>
        <dbReference type="ARBA" id="ARBA00009477"/>
    </source>
</evidence>
<dbReference type="Proteomes" id="UP000318126">
    <property type="component" value="Unassembled WGS sequence"/>
</dbReference>
<dbReference type="EMBL" id="VKGK01000004">
    <property type="protein sequence ID" value="TRY15537.1"/>
    <property type="molecule type" value="Genomic_DNA"/>
</dbReference>
<evidence type="ECO:0000313" key="9">
    <source>
        <dbReference type="Proteomes" id="UP000318126"/>
    </source>
</evidence>
<dbReference type="InterPro" id="IPR058624">
    <property type="entry name" value="MdtA-like_HH"/>
</dbReference>
<organism evidence="8 9">
    <name type="scientific">Shewanella hanedai</name>
    <name type="common">Alteromonas hanedai</name>
    <dbReference type="NCBI Taxonomy" id="25"/>
    <lineage>
        <taxon>Bacteria</taxon>
        <taxon>Pseudomonadati</taxon>
        <taxon>Pseudomonadota</taxon>
        <taxon>Gammaproteobacteria</taxon>
        <taxon>Alteromonadales</taxon>
        <taxon>Shewanellaceae</taxon>
        <taxon>Shewanella</taxon>
    </lineage>
</organism>
<dbReference type="PANTHER" id="PTHR30469:SF18">
    <property type="entry name" value="RESISTANCE-NODULATION-CELL DIVISION (RND) EFFLUX MEMBRANE FUSION PROTEIN-RELATED"/>
    <property type="match status" value="1"/>
</dbReference>
<dbReference type="GO" id="GO:0015562">
    <property type="term" value="F:efflux transmembrane transporter activity"/>
    <property type="evidence" value="ECO:0007669"/>
    <property type="project" value="TreeGrafter"/>
</dbReference>
<sequence>MTSSTRFYLRLMFITLVLLTSFSLRAADSHTKTIKVLLSDHTRWIELDAKLEAVKAATVSAQTSGRVLSLHYDVNDIVPHGAPLLEITSKEQGAALAAAEAELAKAIAQDTQAQLTRQRYAALFPQGAISQGNMDEAIAQAKSAEQAVSAANANIVRANESLTYTSVSAPFSGIVTHRYVEEGETVSPGQALLSGFSLSQMRAVTQVPQRYIDALKQQPEFAITLNDGRNFQSDKLTIFTFADPQSHSYKVRILLPKGEANLMPGMWAKAKFKAGVTRSITLPKSALIERGELSAVYRQLGERFVLNQVRVGKTDSHNVEILSGLDEGDTVALDAYQVLLSQQSK</sequence>
<feature type="chain" id="PRO_5021951663" evidence="3">
    <location>
        <begin position="27"/>
        <end position="345"/>
    </location>
</feature>
<dbReference type="Gene3D" id="2.40.30.170">
    <property type="match status" value="1"/>
</dbReference>